<feature type="compositionally biased region" description="Low complexity" evidence="4">
    <location>
        <begin position="461"/>
        <end position="472"/>
    </location>
</feature>
<dbReference type="Proteomes" id="UP000675920">
    <property type="component" value="Unplaced"/>
</dbReference>
<accession>A0A8B6XCZ7</accession>
<feature type="domain" description="Glycoside hydrolase family 5" evidence="5">
    <location>
        <begin position="79"/>
        <end position="313"/>
    </location>
</feature>
<evidence type="ECO:0000256" key="2">
    <source>
        <dbReference type="ARBA" id="ARBA00023295"/>
    </source>
</evidence>
<protein>
    <submittedName>
        <fullName evidence="7">Family 1 glycosylhydrolase</fullName>
    </submittedName>
</protein>
<evidence type="ECO:0000256" key="3">
    <source>
        <dbReference type="RuleBase" id="RU361153"/>
    </source>
</evidence>
<dbReference type="Gene3D" id="3.20.20.80">
    <property type="entry name" value="Glycosidases"/>
    <property type="match status" value="1"/>
</dbReference>
<dbReference type="Pfam" id="PF00150">
    <property type="entry name" value="Cellulase"/>
    <property type="match status" value="1"/>
</dbReference>
<evidence type="ECO:0000256" key="4">
    <source>
        <dbReference type="SAM" id="MobiDB-lite"/>
    </source>
</evidence>
<evidence type="ECO:0000256" key="1">
    <source>
        <dbReference type="ARBA" id="ARBA00022801"/>
    </source>
</evidence>
<dbReference type="AlphaFoldDB" id="A0A8B6XCZ7"/>
<evidence type="ECO:0000313" key="7">
    <source>
        <dbReference type="RefSeq" id="WP_169732490.1"/>
    </source>
</evidence>
<proteinExistence type="inferred from homology"/>
<dbReference type="RefSeq" id="WP_169732490.1">
    <property type="nucleotide sequence ID" value="NZ_AXWS01000007.1"/>
</dbReference>
<dbReference type="InterPro" id="IPR051923">
    <property type="entry name" value="Glycosyl_Hydrolase_39"/>
</dbReference>
<dbReference type="InterPro" id="IPR017853">
    <property type="entry name" value="GH"/>
</dbReference>
<keyword evidence="1 3" id="KW-0378">Hydrolase</keyword>
<feature type="compositionally biased region" description="Low complexity" evidence="4">
    <location>
        <begin position="405"/>
        <end position="433"/>
    </location>
</feature>
<dbReference type="GO" id="GO:0000272">
    <property type="term" value="P:polysaccharide catabolic process"/>
    <property type="evidence" value="ECO:0007669"/>
    <property type="project" value="InterPro"/>
</dbReference>
<evidence type="ECO:0000313" key="6">
    <source>
        <dbReference type="Proteomes" id="UP000675920"/>
    </source>
</evidence>
<dbReference type="GO" id="GO:0004553">
    <property type="term" value="F:hydrolase activity, hydrolyzing O-glycosyl compounds"/>
    <property type="evidence" value="ECO:0007669"/>
    <property type="project" value="InterPro"/>
</dbReference>
<reference evidence="7" key="1">
    <citation type="submission" date="2025-08" db="UniProtKB">
        <authorList>
            <consortium name="RefSeq"/>
        </authorList>
    </citation>
    <scope>IDENTIFICATION</scope>
</reference>
<comment type="similarity">
    <text evidence="3">Belongs to the glycosyl hydrolase 5 (cellulase A) family.</text>
</comment>
<dbReference type="InterPro" id="IPR001547">
    <property type="entry name" value="Glyco_hydro_5"/>
</dbReference>
<keyword evidence="2 3" id="KW-0326">Glycosidase</keyword>
<keyword evidence="6" id="KW-1185">Reference proteome</keyword>
<evidence type="ECO:0000259" key="5">
    <source>
        <dbReference type="Pfam" id="PF00150"/>
    </source>
</evidence>
<name>A0A8B6XCZ7_9BURK</name>
<feature type="region of interest" description="Disordered" evidence="4">
    <location>
        <begin position="405"/>
        <end position="503"/>
    </location>
</feature>
<organism evidence="6 7">
    <name type="scientific">Derxia gummosa DSM 723</name>
    <dbReference type="NCBI Taxonomy" id="1121388"/>
    <lineage>
        <taxon>Bacteria</taxon>
        <taxon>Pseudomonadati</taxon>
        <taxon>Pseudomonadota</taxon>
        <taxon>Betaproteobacteria</taxon>
        <taxon>Burkholderiales</taxon>
        <taxon>Alcaligenaceae</taxon>
        <taxon>Derxia</taxon>
    </lineage>
</organism>
<sequence>MKLFRLPLPSAEARQACGMPGGAVWHRTASPRMVSGRIVPTRLPLARLAVLVLSLLLAGPVAAFQFGVVAPPPGVGKEEVSVAQMRDAGANTLRAGVPWGNVEPEPGRFVVSAQLASVDKLVDAARAAGLRPLILLCYGSRFATADSLYDGSEESRKAFARYADWVVRHFGDRVDQYEVWNEWNAGMGSQRQPRPKGDPAAYVELLKVAHAAIKAANPKATVVAGSVAGVDLPWVDGFLKAGGAQYMGAFSVHPYMLFSPRPTPERALEVLDQMHERIAAAVPDRDIPVYVTEIGWPTNTGRFGVSEDVAADYLARFALLARTRPWIGGIWWYSLVDLGDNAEDKEHRFGLLHRDGSPKPAREQFAALAEFMKRGQGFRAETLADSTYAVTGKLGGSDWLMAWKDPGPGAPKAAGSAAPAADAGKASAQGAPATSSDAPGRARAQAAMGESDARPTGQSRAAKAAPAADLAAVPTLLGGADDTRRPLVWKRSGDGWAPADRPR</sequence>
<dbReference type="PANTHER" id="PTHR12631:SF10">
    <property type="entry name" value="BETA-XYLOSIDASE-LIKE PROTEIN-RELATED"/>
    <property type="match status" value="1"/>
</dbReference>
<dbReference type="SUPFAM" id="SSF51445">
    <property type="entry name" value="(Trans)glycosidases"/>
    <property type="match status" value="1"/>
</dbReference>
<dbReference type="PANTHER" id="PTHR12631">
    <property type="entry name" value="ALPHA-L-IDURONIDASE"/>
    <property type="match status" value="1"/>
</dbReference>